<evidence type="ECO:0000256" key="1">
    <source>
        <dbReference type="ARBA" id="ARBA00022723"/>
    </source>
</evidence>
<gene>
    <name evidence="4" type="ORF">L21SP4_01191</name>
</gene>
<dbReference type="SUPFAM" id="SSF56300">
    <property type="entry name" value="Metallo-dependent phosphatases"/>
    <property type="match status" value="1"/>
</dbReference>
<dbReference type="GO" id="GO:0046872">
    <property type="term" value="F:metal ion binding"/>
    <property type="evidence" value="ECO:0007669"/>
    <property type="project" value="UniProtKB-KW"/>
</dbReference>
<organism evidence="4 5">
    <name type="scientific">Kiritimatiella glycovorans</name>
    <dbReference type="NCBI Taxonomy" id="1307763"/>
    <lineage>
        <taxon>Bacteria</taxon>
        <taxon>Pseudomonadati</taxon>
        <taxon>Kiritimatiellota</taxon>
        <taxon>Kiritimatiellia</taxon>
        <taxon>Kiritimatiellales</taxon>
        <taxon>Kiritimatiellaceae</taxon>
        <taxon>Kiritimatiella</taxon>
    </lineage>
</organism>
<name>A0A0G3EJY3_9BACT</name>
<dbReference type="RefSeq" id="WP_052881770.1">
    <property type="nucleotide sequence ID" value="NZ_CP010904.1"/>
</dbReference>
<dbReference type="GO" id="GO:0009245">
    <property type="term" value="P:lipid A biosynthetic process"/>
    <property type="evidence" value="ECO:0007669"/>
    <property type="project" value="TreeGrafter"/>
</dbReference>
<reference evidence="4 5" key="2">
    <citation type="journal article" date="2016" name="ISME J.">
        <title>Characterization of the first cultured representative of Verrucomicrobia subdivision 5 indicates the proposal of a novel phylum.</title>
        <authorList>
            <person name="Spring S."/>
            <person name="Bunk B."/>
            <person name="Sproer C."/>
            <person name="Schumann P."/>
            <person name="Rohde M."/>
            <person name="Tindall B.J."/>
            <person name="Klenk H.P."/>
        </authorList>
    </citation>
    <scope>NUCLEOTIDE SEQUENCE [LARGE SCALE GENOMIC DNA]</scope>
    <source>
        <strain evidence="4 5">L21-Fru-AB</strain>
    </source>
</reference>
<keyword evidence="1" id="KW-0479">Metal-binding</keyword>
<dbReference type="OrthoDB" id="9780884at2"/>
<dbReference type="PANTHER" id="PTHR31302">
    <property type="entry name" value="TRANSMEMBRANE PROTEIN WITH METALLOPHOSPHOESTERASE DOMAIN-RELATED"/>
    <property type="match status" value="1"/>
</dbReference>
<evidence type="ECO:0000256" key="2">
    <source>
        <dbReference type="ARBA" id="ARBA00022801"/>
    </source>
</evidence>
<dbReference type="GO" id="GO:0016020">
    <property type="term" value="C:membrane"/>
    <property type="evidence" value="ECO:0007669"/>
    <property type="project" value="GOC"/>
</dbReference>
<evidence type="ECO:0000313" key="5">
    <source>
        <dbReference type="Proteomes" id="UP000035268"/>
    </source>
</evidence>
<evidence type="ECO:0000313" key="4">
    <source>
        <dbReference type="EMBL" id="AKJ64439.1"/>
    </source>
</evidence>
<keyword evidence="2 4" id="KW-0378">Hydrolase</keyword>
<dbReference type="InterPro" id="IPR004843">
    <property type="entry name" value="Calcineurin-like_PHP"/>
</dbReference>
<dbReference type="Pfam" id="PF00149">
    <property type="entry name" value="Metallophos"/>
    <property type="match status" value="1"/>
</dbReference>
<dbReference type="AlphaFoldDB" id="A0A0G3EJY3"/>
<proteinExistence type="predicted"/>
<dbReference type="InterPro" id="IPR029052">
    <property type="entry name" value="Metallo-depent_PP-like"/>
</dbReference>
<dbReference type="Gene3D" id="3.60.21.10">
    <property type="match status" value="1"/>
</dbReference>
<evidence type="ECO:0000259" key="3">
    <source>
        <dbReference type="Pfam" id="PF00149"/>
    </source>
</evidence>
<dbReference type="EMBL" id="CP010904">
    <property type="protein sequence ID" value="AKJ64439.1"/>
    <property type="molecule type" value="Genomic_DNA"/>
</dbReference>
<reference evidence="5" key="1">
    <citation type="submission" date="2015-02" db="EMBL/GenBank/DDBJ databases">
        <title>Description and complete genome sequence of the first cultured representative of the subdivision 5 of the Verrucomicrobia phylum.</title>
        <authorList>
            <person name="Spring S."/>
            <person name="Bunk B."/>
            <person name="Sproer C."/>
            <person name="Klenk H.-P."/>
        </authorList>
    </citation>
    <scope>NUCLEOTIDE SEQUENCE [LARGE SCALE GENOMIC DNA]</scope>
    <source>
        <strain evidence="5">L21-Fru-AB</strain>
    </source>
</reference>
<dbReference type="EC" id="3.1.-.-" evidence="4"/>
<sequence>MIDYEQLERRIGRVHLERRLNRQSLHVSEVFGPGRTRFHLERMRRLHAVIRGTLKAAGMYRRGLRNTLDVRVRRQRVLLPSLPEAFDGFTVLHLSDLHLDAHPPVTDVLIGKIRALDYDHAVVTGDFRESTFESFDRAVELTLRLKSALPGPVHAVLGNHDFIEMTDPLEEAGLRFLINEGVSIRRGDDMIYLAGVDDPHFYETENLDKALSGGIDAPVRILLAHSPELYRKAAAGNVDLYLCGHTHGGQICLPGGVAVAGNVRCPRAFRHGLWRFDEMQGYTSVGAGASSVPVRYNCPPEITLIRLERGQL</sequence>
<accession>A0A0G3EJY3</accession>
<dbReference type="InterPro" id="IPR051158">
    <property type="entry name" value="Metallophosphoesterase_sf"/>
</dbReference>
<dbReference type="PANTHER" id="PTHR31302:SF31">
    <property type="entry name" value="PHOSPHODIESTERASE YAEI"/>
    <property type="match status" value="1"/>
</dbReference>
<dbReference type="Proteomes" id="UP000035268">
    <property type="component" value="Chromosome"/>
</dbReference>
<keyword evidence="5" id="KW-1185">Reference proteome</keyword>
<dbReference type="KEGG" id="vbl:L21SP4_01191"/>
<protein>
    <submittedName>
        <fullName evidence="4">Putative metallophosphoesterase</fullName>
        <ecNumber evidence="4">3.1.-.-</ecNumber>
    </submittedName>
</protein>
<feature type="domain" description="Calcineurin-like phosphoesterase" evidence="3">
    <location>
        <begin position="90"/>
        <end position="248"/>
    </location>
</feature>
<dbReference type="GO" id="GO:0008758">
    <property type="term" value="F:UDP-2,3-diacylglucosamine hydrolase activity"/>
    <property type="evidence" value="ECO:0007669"/>
    <property type="project" value="TreeGrafter"/>
</dbReference>